<dbReference type="EMBL" id="MN740535">
    <property type="protein sequence ID" value="QHU32088.1"/>
    <property type="molecule type" value="Genomic_DNA"/>
</dbReference>
<dbReference type="AlphaFoldDB" id="A0A6C0LQ42"/>
<accession>A0A6C0LQ42</accession>
<proteinExistence type="predicted"/>
<organism evidence="2">
    <name type="scientific">viral metagenome</name>
    <dbReference type="NCBI Taxonomy" id="1070528"/>
    <lineage>
        <taxon>unclassified sequences</taxon>
        <taxon>metagenomes</taxon>
        <taxon>organismal metagenomes</taxon>
    </lineage>
</organism>
<protein>
    <submittedName>
        <fullName evidence="2">Uncharacterized protein</fullName>
    </submittedName>
</protein>
<feature type="compositionally biased region" description="Basic residues" evidence="1">
    <location>
        <begin position="34"/>
        <end position="50"/>
    </location>
</feature>
<sequence>MGGFFSVASWNDVDEDTTTPMVNIKPVNGGGRKRETRKKRKVSLRVVRPK</sequence>
<reference evidence="2" key="1">
    <citation type="journal article" date="2020" name="Nature">
        <title>Giant virus diversity and host interactions through global metagenomics.</title>
        <authorList>
            <person name="Schulz F."/>
            <person name="Roux S."/>
            <person name="Paez-Espino D."/>
            <person name="Jungbluth S."/>
            <person name="Walsh D.A."/>
            <person name="Denef V.J."/>
            <person name="McMahon K.D."/>
            <person name="Konstantinidis K.T."/>
            <person name="Eloe-Fadrosh E.A."/>
            <person name="Kyrpides N.C."/>
            <person name="Woyke T."/>
        </authorList>
    </citation>
    <scope>NUCLEOTIDE SEQUENCE</scope>
    <source>
        <strain evidence="2">GVMAG-M-3300027963-41</strain>
    </source>
</reference>
<evidence type="ECO:0000313" key="2">
    <source>
        <dbReference type="EMBL" id="QHU32088.1"/>
    </source>
</evidence>
<name>A0A6C0LQ42_9ZZZZ</name>
<evidence type="ECO:0000256" key="1">
    <source>
        <dbReference type="SAM" id="MobiDB-lite"/>
    </source>
</evidence>
<feature type="region of interest" description="Disordered" evidence="1">
    <location>
        <begin position="15"/>
        <end position="50"/>
    </location>
</feature>